<comment type="subcellular location">
    <subcellularLocation>
        <location evidence="1">Sarcoplasmic reticulum lumen</location>
    </subcellularLocation>
</comment>
<dbReference type="PANTHER" id="PTHR10033:SF0">
    <property type="entry name" value="CALSEQUESTRIN"/>
    <property type="match status" value="1"/>
</dbReference>
<comment type="function">
    <text evidence="6">Calsequestrin is a high-capacity, moderate affinity, calcium-binding protein and thus acts as an internal calcium store in muscle.</text>
</comment>
<dbReference type="Proteomes" id="UP000887565">
    <property type="component" value="Unplaced"/>
</dbReference>
<dbReference type="FunFam" id="3.40.30.10:FF:000346">
    <property type="entry name" value="Calsequestrin"/>
    <property type="match status" value="1"/>
</dbReference>
<dbReference type="InterPro" id="IPR036249">
    <property type="entry name" value="Thioredoxin-like_sf"/>
</dbReference>
<evidence type="ECO:0000313" key="7">
    <source>
        <dbReference type="Proteomes" id="UP000887565"/>
    </source>
</evidence>
<evidence type="ECO:0000256" key="6">
    <source>
        <dbReference type="RuleBase" id="RU000648"/>
    </source>
</evidence>
<dbReference type="Pfam" id="PF01216">
    <property type="entry name" value="Calsequestrin"/>
    <property type="match status" value="1"/>
</dbReference>
<dbReference type="SUPFAM" id="SSF52833">
    <property type="entry name" value="Thioredoxin-like"/>
    <property type="match status" value="1"/>
</dbReference>
<dbReference type="Gene3D" id="3.40.30.10">
    <property type="entry name" value="Glutaredoxin"/>
    <property type="match status" value="1"/>
</dbReference>
<evidence type="ECO:0000256" key="5">
    <source>
        <dbReference type="ARBA" id="ARBA00023179"/>
    </source>
</evidence>
<proteinExistence type="inferred from homology"/>
<evidence type="ECO:0000256" key="1">
    <source>
        <dbReference type="ARBA" id="ARBA00004564"/>
    </source>
</evidence>
<dbReference type="WBParaSite" id="nRc.2.0.1.t46695-RA">
    <property type="protein sequence ID" value="nRc.2.0.1.t46695-RA"/>
    <property type="gene ID" value="nRc.2.0.1.g46695"/>
</dbReference>
<dbReference type="GO" id="GO:0051279">
    <property type="term" value="P:regulation of release of sequestered calcium ion into cytosol"/>
    <property type="evidence" value="ECO:0007669"/>
    <property type="project" value="TreeGrafter"/>
</dbReference>
<sequence length="124" mass="14322">MKKDADEDEKLILAFVDEETPEGQSVFKLLKKVVNMNTQYADKLEIILIDPDEFPLMIDEWEKMFDIEIEAGPVLGLADISEREGLWFDMDQLNLVDPKKYEAQNVEVLDAWIDQIMSGKISLE</sequence>
<keyword evidence="3 6" id="KW-0106">Calcium</keyword>
<organism evidence="7 8">
    <name type="scientific">Romanomermis culicivorax</name>
    <name type="common">Nematode worm</name>
    <dbReference type="NCBI Taxonomy" id="13658"/>
    <lineage>
        <taxon>Eukaryota</taxon>
        <taxon>Metazoa</taxon>
        <taxon>Ecdysozoa</taxon>
        <taxon>Nematoda</taxon>
        <taxon>Enoplea</taxon>
        <taxon>Dorylaimia</taxon>
        <taxon>Mermithida</taxon>
        <taxon>Mermithoidea</taxon>
        <taxon>Mermithidae</taxon>
        <taxon>Romanomermis</taxon>
    </lineage>
</organism>
<dbReference type="InterPro" id="IPR001393">
    <property type="entry name" value="Calsequestrin"/>
</dbReference>
<comment type="similarity">
    <text evidence="2 6">Belongs to the calsequestrin family.</text>
</comment>
<dbReference type="GO" id="GO:0005509">
    <property type="term" value="F:calcium ion binding"/>
    <property type="evidence" value="ECO:0007669"/>
    <property type="project" value="InterPro"/>
</dbReference>
<dbReference type="AlphaFoldDB" id="A0A915L6G7"/>
<dbReference type="PANTHER" id="PTHR10033">
    <property type="entry name" value="CALSEQUESTRIN"/>
    <property type="match status" value="1"/>
</dbReference>
<accession>A0A915L6G7</accession>
<evidence type="ECO:0000256" key="2">
    <source>
        <dbReference type="ARBA" id="ARBA00010987"/>
    </source>
</evidence>
<evidence type="ECO:0000313" key="8">
    <source>
        <dbReference type="WBParaSite" id="nRc.2.0.1.t46695-RA"/>
    </source>
</evidence>
<keyword evidence="5" id="KW-0514">Muscle protein</keyword>
<evidence type="ECO:0000256" key="3">
    <source>
        <dbReference type="ARBA" id="ARBA00022837"/>
    </source>
</evidence>
<keyword evidence="7" id="KW-1185">Reference proteome</keyword>
<dbReference type="GO" id="GO:0033018">
    <property type="term" value="C:sarcoplasmic reticulum lumen"/>
    <property type="evidence" value="ECO:0007669"/>
    <property type="project" value="UniProtKB-SubCell"/>
</dbReference>
<evidence type="ECO:0000256" key="4">
    <source>
        <dbReference type="ARBA" id="ARBA00022951"/>
    </source>
</evidence>
<name>A0A915L6G7_ROMCU</name>
<protein>
    <recommendedName>
        <fullName evidence="6">Calsequestrin</fullName>
    </recommendedName>
</protein>
<keyword evidence="4" id="KW-0703">Sarcoplasmic reticulum</keyword>
<reference evidence="8" key="1">
    <citation type="submission" date="2022-11" db="UniProtKB">
        <authorList>
            <consortium name="WormBaseParasite"/>
        </authorList>
    </citation>
    <scope>IDENTIFICATION</scope>
</reference>